<dbReference type="InterPro" id="IPR023621">
    <property type="entry name" value="Ribosomal_eL31_dom_sf"/>
</dbReference>
<accession>A0A0U9HR71</accession>
<dbReference type="OrthoDB" id="9739313at2759"/>
<dbReference type="SUPFAM" id="SSF54575">
    <property type="entry name" value="Ribosomal protein L31e"/>
    <property type="match status" value="1"/>
</dbReference>
<dbReference type="PANTHER" id="PTHR10956:SF0">
    <property type="entry name" value="60S RIBOSOMAL PROTEIN L31"/>
    <property type="match status" value="1"/>
</dbReference>
<sequence length="119" mass="13736">MVEKGKSRTSEVVTREYTINLHKRLHSCTFKKKAPKAIKVIKQFAESVMKTKDVRIDTKLNKAVWAKGIRNVPRRLRVRISRKRNDDEDAKEELFSYVTAAETPEGFSNVGTKIVEDDE</sequence>
<keyword evidence="3" id="KW-0687">Ribonucleoprotein</keyword>
<dbReference type="CDD" id="cd00463">
    <property type="entry name" value="Ribosomal_L31e"/>
    <property type="match status" value="1"/>
</dbReference>
<evidence type="ECO:0000256" key="2">
    <source>
        <dbReference type="ARBA" id="ARBA00022980"/>
    </source>
</evidence>
<keyword evidence="2 4" id="KW-0689">Ribosomal protein</keyword>
<evidence type="ECO:0000313" key="5">
    <source>
        <dbReference type="Proteomes" id="UP000054558"/>
    </source>
</evidence>
<dbReference type="Gene3D" id="3.10.440.10">
    <property type="match status" value="1"/>
</dbReference>
<dbReference type="PROSITE" id="PS01144">
    <property type="entry name" value="RIBOSOMAL_L31E"/>
    <property type="match status" value="1"/>
</dbReference>
<keyword evidence="5" id="KW-1185">Reference proteome</keyword>
<reference evidence="4 5" key="1">
    <citation type="journal article" date="2014" name="Nat. Commun.">
        <title>Klebsormidium flaccidum genome reveals primary factors for plant terrestrial adaptation.</title>
        <authorList>
            <person name="Hori K."/>
            <person name="Maruyama F."/>
            <person name="Fujisawa T."/>
            <person name="Togashi T."/>
            <person name="Yamamoto N."/>
            <person name="Seo M."/>
            <person name="Sato S."/>
            <person name="Yamada T."/>
            <person name="Mori H."/>
            <person name="Tajima N."/>
            <person name="Moriyama T."/>
            <person name="Ikeuchi M."/>
            <person name="Watanabe M."/>
            <person name="Wada H."/>
            <person name="Kobayashi K."/>
            <person name="Saito M."/>
            <person name="Masuda T."/>
            <person name="Sasaki-Sekimoto Y."/>
            <person name="Mashiguchi K."/>
            <person name="Awai K."/>
            <person name="Shimojima M."/>
            <person name="Masuda S."/>
            <person name="Iwai M."/>
            <person name="Nobusawa T."/>
            <person name="Narise T."/>
            <person name="Kondo S."/>
            <person name="Saito H."/>
            <person name="Sato R."/>
            <person name="Murakawa M."/>
            <person name="Ihara Y."/>
            <person name="Oshima-Yamada Y."/>
            <person name="Ohtaka K."/>
            <person name="Satoh M."/>
            <person name="Sonobe K."/>
            <person name="Ishii M."/>
            <person name="Ohtani R."/>
            <person name="Kanamori-Sato M."/>
            <person name="Honoki R."/>
            <person name="Miyazaki D."/>
            <person name="Mochizuki H."/>
            <person name="Umetsu J."/>
            <person name="Higashi K."/>
            <person name="Shibata D."/>
            <person name="Kamiya Y."/>
            <person name="Sato N."/>
            <person name="Nakamura Y."/>
            <person name="Tabata S."/>
            <person name="Ida S."/>
            <person name="Kurokawa K."/>
            <person name="Ohta H."/>
        </authorList>
    </citation>
    <scope>NUCLEOTIDE SEQUENCE [LARGE SCALE GENOMIC DNA]</scope>
    <source>
        <strain evidence="4 5">NIES-2285</strain>
    </source>
</reference>
<dbReference type="Pfam" id="PF01198">
    <property type="entry name" value="Ribosomal_L31e"/>
    <property type="match status" value="1"/>
</dbReference>
<dbReference type="Proteomes" id="UP000054558">
    <property type="component" value="Unassembled WGS sequence"/>
</dbReference>
<dbReference type="GO" id="GO:0002181">
    <property type="term" value="P:cytoplasmic translation"/>
    <property type="evidence" value="ECO:0000318"/>
    <property type="project" value="GO_Central"/>
</dbReference>
<proteinExistence type="inferred from homology"/>
<dbReference type="EMBL" id="DF236955">
    <property type="protein sequence ID" value="GAQ77949.1"/>
    <property type="molecule type" value="Genomic_DNA"/>
</dbReference>
<gene>
    <name evidence="4" type="ORF">KFL_000060140</name>
</gene>
<dbReference type="PANTHER" id="PTHR10956">
    <property type="entry name" value="60S RIBOSOMAL PROTEIN L31"/>
    <property type="match status" value="1"/>
</dbReference>
<organism evidence="4 5">
    <name type="scientific">Klebsormidium nitens</name>
    <name type="common">Green alga</name>
    <name type="synonym">Ulothrix nitens</name>
    <dbReference type="NCBI Taxonomy" id="105231"/>
    <lineage>
        <taxon>Eukaryota</taxon>
        <taxon>Viridiplantae</taxon>
        <taxon>Streptophyta</taxon>
        <taxon>Klebsormidiophyceae</taxon>
        <taxon>Klebsormidiales</taxon>
        <taxon>Klebsormidiaceae</taxon>
        <taxon>Klebsormidium</taxon>
    </lineage>
</organism>
<evidence type="ECO:0000313" key="4">
    <source>
        <dbReference type="EMBL" id="GAQ77949.1"/>
    </source>
</evidence>
<comment type="similarity">
    <text evidence="1">Belongs to the eukaryotic ribosomal protein eL31 family.</text>
</comment>
<dbReference type="STRING" id="105231.A0A0U9HR71"/>
<dbReference type="FunFam" id="3.10.440.10:FF:000001">
    <property type="entry name" value="60S ribosomal protein L31"/>
    <property type="match status" value="1"/>
</dbReference>
<protein>
    <submittedName>
        <fullName evidence="4">60s ribosomal protein L31</fullName>
    </submittedName>
</protein>
<dbReference type="OMA" id="EVWKQGI"/>
<name>A0A0U9HR71_KLENI</name>
<dbReference type="InterPro" id="IPR000054">
    <property type="entry name" value="Ribosomal_eL31"/>
</dbReference>
<dbReference type="GO" id="GO:0003735">
    <property type="term" value="F:structural constituent of ribosome"/>
    <property type="evidence" value="ECO:0000318"/>
    <property type="project" value="GO_Central"/>
</dbReference>
<dbReference type="InterPro" id="IPR020052">
    <property type="entry name" value="Ribosomal_eL31_CS"/>
</dbReference>
<evidence type="ECO:0000256" key="3">
    <source>
        <dbReference type="ARBA" id="ARBA00023274"/>
    </source>
</evidence>
<dbReference type="SMART" id="SM01380">
    <property type="entry name" value="Ribosomal_L31e"/>
    <property type="match status" value="1"/>
</dbReference>
<dbReference type="AlphaFoldDB" id="A0A0U9HR71"/>
<dbReference type="GO" id="GO:0022625">
    <property type="term" value="C:cytosolic large ribosomal subunit"/>
    <property type="evidence" value="ECO:0000318"/>
    <property type="project" value="GO_Central"/>
</dbReference>
<evidence type="ECO:0000256" key="1">
    <source>
        <dbReference type="ARBA" id="ARBA00010808"/>
    </source>
</evidence>